<dbReference type="Pfam" id="PF12146">
    <property type="entry name" value="Hydrolase_4"/>
    <property type="match status" value="1"/>
</dbReference>
<dbReference type="AlphaFoldDB" id="A0AAW2E2A5"/>
<keyword evidence="5" id="KW-1185">Reference proteome</keyword>
<accession>A0AAW2E2A5</accession>
<dbReference type="Proteomes" id="UP001459277">
    <property type="component" value="Unassembled WGS sequence"/>
</dbReference>
<protein>
    <recommendedName>
        <fullName evidence="3">Serine aminopeptidase S33 domain-containing protein</fullName>
    </recommendedName>
</protein>
<feature type="non-terminal residue" evidence="4">
    <location>
        <position position="1"/>
    </location>
</feature>
<dbReference type="PANTHER" id="PTHR10794">
    <property type="entry name" value="ABHYDROLASE DOMAIN-CONTAINING PROTEIN"/>
    <property type="match status" value="1"/>
</dbReference>
<comment type="caution">
    <text evidence="4">The sequence shown here is derived from an EMBL/GenBank/DDBJ whole genome shotgun (WGS) entry which is preliminary data.</text>
</comment>
<dbReference type="InterPro" id="IPR050960">
    <property type="entry name" value="AB_hydrolase_4_sf"/>
</dbReference>
<dbReference type="InterPro" id="IPR029058">
    <property type="entry name" value="AB_hydrolase_fold"/>
</dbReference>
<organism evidence="4 5">
    <name type="scientific">Lithocarpus litseifolius</name>
    <dbReference type="NCBI Taxonomy" id="425828"/>
    <lineage>
        <taxon>Eukaryota</taxon>
        <taxon>Viridiplantae</taxon>
        <taxon>Streptophyta</taxon>
        <taxon>Embryophyta</taxon>
        <taxon>Tracheophyta</taxon>
        <taxon>Spermatophyta</taxon>
        <taxon>Magnoliopsida</taxon>
        <taxon>eudicotyledons</taxon>
        <taxon>Gunneridae</taxon>
        <taxon>Pentapetalae</taxon>
        <taxon>rosids</taxon>
        <taxon>fabids</taxon>
        <taxon>Fagales</taxon>
        <taxon>Fagaceae</taxon>
        <taxon>Lithocarpus</taxon>
    </lineage>
</organism>
<dbReference type="GO" id="GO:0047372">
    <property type="term" value="F:monoacylglycerol lipase activity"/>
    <property type="evidence" value="ECO:0007669"/>
    <property type="project" value="TreeGrafter"/>
</dbReference>
<name>A0AAW2E2A5_9ROSI</name>
<gene>
    <name evidence="4" type="ORF">SO802_002903</name>
</gene>
<evidence type="ECO:0000313" key="4">
    <source>
        <dbReference type="EMBL" id="KAL0015834.1"/>
    </source>
</evidence>
<evidence type="ECO:0000256" key="1">
    <source>
        <dbReference type="ARBA" id="ARBA00010884"/>
    </source>
</evidence>
<keyword evidence="2" id="KW-0812">Transmembrane</keyword>
<dbReference type="Gene3D" id="3.40.50.1820">
    <property type="entry name" value="alpha/beta hydrolase"/>
    <property type="match status" value="1"/>
</dbReference>
<dbReference type="EMBL" id="JAZDWU010000001">
    <property type="protein sequence ID" value="KAL0015834.1"/>
    <property type="molecule type" value="Genomic_DNA"/>
</dbReference>
<dbReference type="GO" id="GO:0034338">
    <property type="term" value="F:short-chain carboxylesterase activity"/>
    <property type="evidence" value="ECO:0007669"/>
    <property type="project" value="TreeGrafter"/>
</dbReference>
<evidence type="ECO:0000259" key="3">
    <source>
        <dbReference type="Pfam" id="PF12146"/>
    </source>
</evidence>
<proteinExistence type="inferred from homology"/>
<dbReference type="PANTHER" id="PTHR10794:SF63">
    <property type="entry name" value="ALPHA_BETA HYDROLASE 1, ISOFORM A"/>
    <property type="match status" value="1"/>
</dbReference>
<evidence type="ECO:0000313" key="5">
    <source>
        <dbReference type="Proteomes" id="UP001459277"/>
    </source>
</evidence>
<sequence>VTNISISNVEINALSLAILYISSPLPYIYSHQYLTIFHFHSILVMDRSQVEIEERGLGASPYGLLLKALTLIPSWHYFLASVILSLVFLYNFLEFHFLRDLFSGFRGHPVCLTYNPCSVIYDAVVSKCRVLRGRYCATPWLSSPHVQTVFLNFNGRPPVFSYRRQLFYTSDGGTIALDWLMKCDVSGAALHMNSSISRNETTPIMVVVPGLTSDSSSAYLKHLAFNTAKHGWNVVISNHRGLGGVSITSDCFYNAGWTEDVRVVINHLHKEYPKAPLFAVGTSIGANILVKYLGEDGENVPVAGAVAICSPWDLLIGDRFICRRLVQKLYDRALTIGLQGYAQLHQPLYSRLANWEGIKKSRSIRDFDCHATCLVGKFETVDTYYRRCSSASYVGNVSIPLLCISALDDPVCTREAIPWDECRANKNIVLATTKHGGHLGFFEGITASGLWWVRATVEFLDVLHSSPYMHVQKKMQNSGPHSALDSTIDQGPYVNIAEDGMVAAMCNEQNKDDSIEEISELLNIHYEKDNKMVSDAKQDERSTKAKDDSFPVIADTTKHATSVQDANPLDVISPIRRCLDLLSRQNRCSIWLLAYIAIITSWPLVGSAVSVVFKKKLRYVLPAAFFRKHSAK</sequence>
<dbReference type="FunFam" id="3.40.50.1820:FF:000071">
    <property type="entry name" value="Embryogenesis-associated protein EMB8"/>
    <property type="match status" value="1"/>
</dbReference>
<feature type="transmembrane region" description="Helical" evidence="2">
    <location>
        <begin position="590"/>
        <end position="613"/>
    </location>
</feature>
<keyword evidence="2" id="KW-1133">Transmembrane helix</keyword>
<comment type="similarity">
    <text evidence="1">Belongs to the AB hydrolase superfamily. AB hydrolase 4 family.</text>
</comment>
<dbReference type="SUPFAM" id="SSF53474">
    <property type="entry name" value="alpha/beta-Hydrolases"/>
    <property type="match status" value="1"/>
</dbReference>
<feature type="transmembrane region" description="Helical" evidence="2">
    <location>
        <begin position="75"/>
        <end position="93"/>
    </location>
</feature>
<feature type="domain" description="Serine aminopeptidase S33" evidence="3">
    <location>
        <begin position="203"/>
        <end position="416"/>
    </location>
</feature>
<dbReference type="InterPro" id="IPR022742">
    <property type="entry name" value="Hydrolase_4"/>
</dbReference>
<evidence type="ECO:0000256" key="2">
    <source>
        <dbReference type="SAM" id="Phobius"/>
    </source>
</evidence>
<keyword evidence="2" id="KW-0472">Membrane</keyword>
<reference evidence="4 5" key="1">
    <citation type="submission" date="2024-01" db="EMBL/GenBank/DDBJ databases">
        <title>A telomere-to-telomere, gap-free genome of sweet tea (Lithocarpus litseifolius).</title>
        <authorList>
            <person name="Zhou J."/>
        </authorList>
    </citation>
    <scope>NUCLEOTIDE SEQUENCE [LARGE SCALE GENOMIC DNA]</scope>
    <source>
        <strain evidence="4">Zhou-2022a</strain>
        <tissue evidence="4">Leaf</tissue>
    </source>
</reference>